<gene>
    <name evidence="2" type="primary">smf</name>
    <name evidence="2" type="ORF">EELLY_v1c03140</name>
</gene>
<evidence type="ECO:0000313" key="3">
    <source>
        <dbReference type="Proteomes" id="UP000239010"/>
    </source>
</evidence>
<dbReference type="RefSeq" id="WP_104205752.1">
    <property type="nucleotide sequence ID" value="NZ_PHND01000001.1"/>
</dbReference>
<feature type="domain" description="Smf/DprA SLOG" evidence="1">
    <location>
        <begin position="45"/>
        <end position="255"/>
    </location>
</feature>
<name>A0A8E2U9Y5_9MOLU</name>
<dbReference type="Pfam" id="PF02481">
    <property type="entry name" value="DNA_processg_A"/>
    <property type="match status" value="1"/>
</dbReference>
<accession>A0A8E2U9Y5</accession>
<reference evidence="2 3" key="1">
    <citation type="submission" date="2017-11" db="EMBL/GenBank/DDBJ databases">
        <title>Genome sequence of Entomoplasma ellychniae ELCN-1 (ATCC 43707).</title>
        <authorList>
            <person name="Lo W.-S."/>
            <person name="Gasparich G.E."/>
            <person name="Kuo C.-H."/>
        </authorList>
    </citation>
    <scope>NUCLEOTIDE SEQUENCE [LARGE SCALE GENOMIC DNA]</scope>
    <source>
        <strain evidence="2 3">ELCN-1</strain>
    </source>
</reference>
<dbReference type="Gene3D" id="3.40.50.450">
    <property type="match status" value="1"/>
</dbReference>
<sequence length="256" mass="29160">MDNVLLYFSLKYQANWKLIYKALDEKEKIEAKDLIKIPNTISDNFISIINPLYPNSLKQVQEPSFVLYFKGSISLLHNYHQNIGFIGGEVVNSYNKVAVIKIISDLILEKRTIVISGDQPLQEFIVDKVIEMNGKIIITTQLPLNTFLTKSKIIKKDLDQADYLIISEHQNSSLFNIYTNEISSNYKIVDGLSKAIVVLETNNFESINSFIANNISNNKKIFAIPQPINDKTQKSNWLIKQNASLIDSGFDILNQI</sequence>
<protein>
    <submittedName>
        <fullName evidence="2">DNA processing/uptake protein</fullName>
    </submittedName>
</protein>
<dbReference type="AlphaFoldDB" id="A0A8E2U9Y5"/>
<keyword evidence="3" id="KW-1185">Reference proteome</keyword>
<evidence type="ECO:0000313" key="2">
    <source>
        <dbReference type="EMBL" id="PPE04634.1"/>
    </source>
</evidence>
<evidence type="ECO:0000259" key="1">
    <source>
        <dbReference type="Pfam" id="PF02481"/>
    </source>
</evidence>
<dbReference type="InterPro" id="IPR057666">
    <property type="entry name" value="DrpA_SLOG"/>
</dbReference>
<dbReference type="Proteomes" id="UP000239010">
    <property type="component" value="Unassembled WGS sequence"/>
</dbReference>
<dbReference type="GO" id="GO:0009294">
    <property type="term" value="P:DNA-mediated transformation"/>
    <property type="evidence" value="ECO:0007669"/>
    <property type="project" value="InterPro"/>
</dbReference>
<organism evidence="2 3">
    <name type="scientific">Entomoplasma ellychniae</name>
    <dbReference type="NCBI Taxonomy" id="2114"/>
    <lineage>
        <taxon>Bacteria</taxon>
        <taxon>Bacillati</taxon>
        <taxon>Mycoplasmatota</taxon>
        <taxon>Mollicutes</taxon>
        <taxon>Entomoplasmatales</taxon>
        <taxon>Entomoplasmataceae</taxon>
        <taxon>Entomoplasma</taxon>
    </lineage>
</organism>
<comment type="caution">
    <text evidence="2">The sequence shown here is derived from an EMBL/GenBank/DDBJ whole genome shotgun (WGS) entry which is preliminary data.</text>
</comment>
<dbReference type="EMBL" id="PHND01000001">
    <property type="protein sequence ID" value="PPE04634.1"/>
    <property type="molecule type" value="Genomic_DNA"/>
</dbReference>
<proteinExistence type="predicted"/>